<evidence type="ECO:0000313" key="2">
    <source>
        <dbReference type="EMBL" id="VCW66594.1"/>
    </source>
</evidence>
<feature type="non-terminal residue" evidence="2">
    <location>
        <position position="1"/>
    </location>
</feature>
<dbReference type="Proteomes" id="UP000269945">
    <property type="component" value="Unassembled WGS sequence"/>
</dbReference>
<name>A0A9X9PU93_GULGU</name>
<keyword evidence="3" id="KW-1185">Reference proteome</keyword>
<organism evidence="2 3">
    <name type="scientific">Gulo gulo</name>
    <name type="common">Wolverine</name>
    <name type="synonym">Gluton</name>
    <dbReference type="NCBI Taxonomy" id="48420"/>
    <lineage>
        <taxon>Eukaryota</taxon>
        <taxon>Metazoa</taxon>
        <taxon>Chordata</taxon>
        <taxon>Craniata</taxon>
        <taxon>Vertebrata</taxon>
        <taxon>Euteleostomi</taxon>
        <taxon>Mammalia</taxon>
        <taxon>Eutheria</taxon>
        <taxon>Laurasiatheria</taxon>
        <taxon>Carnivora</taxon>
        <taxon>Caniformia</taxon>
        <taxon>Musteloidea</taxon>
        <taxon>Mustelidae</taxon>
        <taxon>Guloninae</taxon>
        <taxon>Gulo</taxon>
    </lineage>
</organism>
<gene>
    <name evidence="2" type="ORF">BN2614_LOCUS4</name>
</gene>
<proteinExistence type="predicted"/>
<evidence type="ECO:0000256" key="1">
    <source>
        <dbReference type="SAM" id="MobiDB-lite"/>
    </source>
</evidence>
<comment type="caution">
    <text evidence="2">The sequence shown here is derived from an EMBL/GenBank/DDBJ whole genome shotgun (WGS) entry which is preliminary data.</text>
</comment>
<dbReference type="EMBL" id="CYRY02001931">
    <property type="protein sequence ID" value="VCW66594.1"/>
    <property type="molecule type" value="Genomic_DNA"/>
</dbReference>
<dbReference type="AlphaFoldDB" id="A0A9X9PU93"/>
<accession>A0A9X9PU93</accession>
<feature type="compositionally biased region" description="Gly residues" evidence="1">
    <location>
        <begin position="1"/>
        <end position="12"/>
    </location>
</feature>
<reference evidence="2 3" key="1">
    <citation type="submission" date="2018-10" db="EMBL/GenBank/DDBJ databases">
        <authorList>
            <person name="Ekblom R."/>
            <person name="Jareborg N."/>
        </authorList>
    </citation>
    <scope>NUCLEOTIDE SEQUENCE [LARGE SCALE GENOMIC DNA]</scope>
    <source>
        <tissue evidence="2">Muscle</tissue>
    </source>
</reference>
<evidence type="ECO:0000313" key="3">
    <source>
        <dbReference type="Proteomes" id="UP000269945"/>
    </source>
</evidence>
<sequence length="110" mass="11730">AVGEGEPSGGSGVRRKSGKASPGSGDLSLLTTEPNRIWDPRNQAPTFQRQTPAQLISLEILERRTCLRVAAQSLEASGREEHTLQTLSLAGDVISGLPNISGHLARSTEW</sequence>
<protein>
    <submittedName>
        <fullName evidence="2">Uncharacterized protein</fullName>
    </submittedName>
</protein>
<feature type="region of interest" description="Disordered" evidence="1">
    <location>
        <begin position="1"/>
        <end position="45"/>
    </location>
</feature>